<dbReference type="Gene3D" id="3.40.50.1820">
    <property type="entry name" value="alpha/beta hydrolase"/>
    <property type="match status" value="1"/>
</dbReference>
<dbReference type="GO" id="GO:0016787">
    <property type="term" value="F:hydrolase activity"/>
    <property type="evidence" value="ECO:0007669"/>
    <property type="project" value="UniProtKB-KW"/>
</dbReference>
<dbReference type="Pfam" id="PF20434">
    <property type="entry name" value="BD-FAE"/>
    <property type="match status" value="1"/>
</dbReference>
<dbReference type="EMBL" id="DF836329">
    <property type="protein sequence ID" value="GAN03393.1"/>
    <property type="molecule type" value="Genomic_DNA"/>
</dbReference>
<gene>
    <name evidence="4" type="ORF">MAM1_0040c02846</name>
</gene>
<keyword evidence="2" id="KW-1133">Transmembrane helix</keyword>
<evidence type="ECO:0000313" key="4">
    <source>
        <dbReference type="EMBL" id="GAN03393.1"/>
    </source>
</evidence>
<dbReference type="PANTHER" id="PTHR48081">
    <property type="entry name" value="AB HYDROLASE SUPERFAMILY PROTEIN C4A8.06C"/>
    <property type="match status" value="1"/>
</dbReference>
<sequence>MAWFQSNTLYVSISLFCLPLLVVIAMLFLPFVVFTIVSLYLCAWLMYYIHAKDDVGLSLPFSPSRVLKVNMVLFSHFTGWIGYLPLIVSYLHWRYWKLGAECFKQIVSLDIPYYNNTKLDVYHPDKKQNGSLSRIIVFVYGGGWQSGSKMIYSTLANTLRELGYVVVVPDYRKYPEVKIDGIYEDIREAIKWTHKHAIEFNGDPEQIYLLGHSAGAHLVSQVVLSDIISQVKYDENLTANSSPPSSPHVSEKHDPAKKTMVINNSDNNNNNNKPHDFLPLVEGLLLFAGVYDIAAHLTHETSRGVEELSAMTRVMGYSQEGYKANSPVRLIERHADLFSDSEDLLDLWPRILFLHGQKDATVGMDQSANMFNTIGKLFPSERRQEVDVRMRLYRRMGHGEPVLALMSNLFSNNTDQKSIIRDIQEFIDI</sequence>
<accession>A0A0C9MN62</accession>
<evidence type="ECO:0000256" key="2">
    <source>
        <dbReference type="SAM" id="Phobius"/>
    </source>
</evidence>
<organism evidence="4">
    <name type="scientific">Mucor ambiguus</name>
    <dbReference type="NCBI Taxonomy" id="91626"/>
    <lineage>
        <taxon>Eukaryota</taxon>
        <taxon>Fungi</taxon>
        <taxon>Fungi incertae sedis</taxon>
        <taxon>Mucoromycota</taxon>
        <taxon>Mucoromycotina</taxon>
        <taxon>Mucoromycetes</taxon>
        <taxon>Mucorales</taxon>
        <taxon>Mucorineae</taxon>
        <taxon>Mucoraceae</taxon>
        <taxon>Mucor</taxon>
    </lineage>
</organism>
<protein>
    <submittedName>
        <fullName evidence="4">Carboxylesterase</fullName>
    </submittedName>
</protein>
<dbReference type="InterPro" id="IPR049492">
    <property type="entry name" value="BD-FAE-like_dom"/>
</dbReference>
<keyword evidence="1" id="KW-0378">Hydrolase</keyword>
<dbReference type="STRING" id="91626.A0A0C9MN62"/>
<evidence type="ECO:0000259" key="3">
    <source>
        <dbReference type="Pfam" id="PF20434"/>
    </source>
</evidence>
<dbReference type="OrthoDB" id="6495301at2759"/>
<keyword evidence="5" id="KW-1185">Reference proteome</keyword>
<keyword evidence="2" id="KW-0812">Transmembrane</keyword>
<keyword evidence="2" id="KW-0472">Membrane</keyword>
<proteinExistence type="predicted"/>
<evidence type="ECO:0000313" key="5">
    <source>
        <dbReference type="Proteomes" id="UP000053815"/>
    </source>
</evidence>
<feature type="domain" description="BD-FAE-like" evidence="3">
    <location>
        <begin position="119"/>
        <end position="372"/>
    </location>
</feature>
<dbReference type="InterPro" id="IPR029058">
    <property type="entry name" value="AB_hydrolase_fold"/>
</dbReference>
<dbReference type="InterPro" id="IPR050300">
    <property type="entry name" value="GDXG_lipolytic_enzyme"/>
</dbReference>
<name>A0A0C9MN62_9FUNG</name>
<dbReference type="AlphaFoldDB" id="A0A0C9MN62"/>
<dbReference type="Proteomes" id="UP000053815">
    <property type="component" value="Unassembled WGS sequence"/>
</dbReference>
<dbReference type="SUPFAM" id="SSF53474">
    <property type="entry name" value="alpha/beta-Hydrolases"/>
    <property type="match status" value="1"/>
</dbReference>
<feature type="transmembrane region" description="Helical" evidence="2">
    <location>
        <begin position="20"/>
        <end position="48"/>
    </location>
</feature>
<evidence type="ECO:0000256" key="1">
    <source>
        <dbReference type="ARBA" id="ARBA00022801"/>
    </source>
</evidence>
<feature type="transmembrane region" description="Helical" evidence="2">
    <location>
        <begin position="69"/>
        <end position="93"/>
    </location>
</feature>
<dbReference type="PANTHER" id="PTHR48081:SF33">
    <property type="entry name" value="KYNURENINE FORMAMIDASE"/>
    <property type="match status" value="1"/>
</dbReference>
<reference evidence="4" key="1">
    <citation type="submission" date="2014-09" db="EMBL/GenBank/DDBJ databases">
        <title>Draft genome sequence of an oleaginous Mucoromycotina fungus Mucor ambiguus NBRC6742.</title>
        <authorList>
            <person name="Takeda I."/>
            <person name="Yamane N."/>
            <person name="Morita T."/>
            <person name="Tamano K."/>
            <person name="Machida M."/>
            <person name="Baker S."/>
            <person name="Koike H."/>
        </authorList>
    </citation>
    <scope>NUCLEOTIDE SEQUENCE</scope>
    <source>
        <strain evidence="4">NBRC 6742</strain>
    </source>
</reference>